<dbReference type="PANTHER" id="PTHR18901:SF38">
    <property type="entry name" value="PSEUDOURIDINE-5'-PHOSPHATASE"/>
    <property type="match status" value="1"/>
</dbReference>
<dbReference type="SFLD" id="SFLDG01129">
    <property type="entry name" value="C1.5:_HAD__Beta-PGM__Phosphata"/>
    <property type="match status" value="1"/>
</dbReference>
<dbReference type="Gene3D" id="1.10.150.240">
    <property type="entry name" value="Putative phosphatase, domain 2"/>
    <property type="match status" value="1"/>
</dbReference>
<dbReference type="InterPro" id="IPR041492">
    <property type="entry name" value="HAD_2"/>
</dbReference>
<organism evidence="1 2">
    <name type="scientific">Lactococcus allomyrinae</name>
    <dbReference type="NCBI Taxonomy" id="2419773"/>
    <lineage>
        <taxon>Bacteria</taxon>
        <taxon>Bacillati</taxon>
        <taxon>Bacillota</taxon>
        <taxon>Bacilli</taxon>
        <taxon>Lactobacillales</taxon>
        <taxon>Streptococcaceae</taxon>
        <taxon>Lactococcus</taxon>
    </lineage>
</organism>
<dbReference type="Gene3D" id="3.40.50.1000">
    <property type="entry name" value="HAD superfamily/HAD-like"/>
    <property type="match status" value="1"/>
</dbReference>
<dbReference type="InterPro" id="IPR023198">
    <property type="entry name" value="PGP-like_dom2"/>
</dbReference>
<name>A0A387B7Y2_9LACT</name>
<gene>
    <name evidence="1" type="ORF">D7I46_01720</name>
</gene>
<dbReference type="InterPro" id="IPR023214">
    <property type="entry name" value="HAD_sf"/>
</dbReference>
<dbReference type="InterPro" id="IPR036412">
    <property type="entry name" value="HAD-like_sf"/>
</dbReference>
<dbReference type="PANTHER" id="PTHR18901">
    <property type="entry name" value="2-DEOXYGLUCOSE-6-PHOSPHATE PHOSPHATASE 2"/>
    <property type="match status" value="1"/>
</dbReference>
<dbReference type="SFLD" id="SFLDS00003">
    <property type="entry name" value="Haloacid_Dehalogenase"/>
    <property type="match status" value="1"/>
</dbReference>
<accession>A0A387B7Y2</accession>
<dbReference type="Pfam" id="PF13419">
    <property type="entry name" value="HAD_2"/>
    <property type="match status" value="1"/>
</dbReference>
<reference evidence="1 2" key="1">
    <citation type="submission" date="2018-09" db="EMBL/GenBank/DDBJ databases">
        <title>Genome sequencing of strain 1JSPR-7.</title>
        <authorList>
            <person name="Heo J."/>
            <person name="Kim S.-J."/>
            <person name="Kwon S.-W."/>
        </authorList>
    </citation>
    <scope>NUCLEOTIDE SEQUENCE [LARGE SCALE GENOMIC DNA]</scope>
    <source>
        <strain evidence="1 2">1JSPR-7</strain>
    </source>
</reference>
<dbReference type="Proteomes" id="UP000269374">
    <property type="component" value="Chromosome"/>
</dbReference>
<dbReference type="SUPFAM" id="SSF56784">
    <property type="entry name" value="HAD-like"/>
    <property type="match status" value="1"/>
</dbReference>
<evidence type="ECO:0000313" key="2">
    <source>
        <dbReference type="Proteomes" id="UP000269374"/>
    </source>
</evidence>
<dbReference type="CDD" id="cd07505">
    <property type="entry name" value="HAD_BPGM-like"/>
    <property type="match status" value="1"/>
</dbReference>
<dbReference type="InterPro" id="IPR006439">
    <property type="entry name" value="HAD-SF_hydro_IA"/>
</dbReference>
<dbReference type="SFLD" id="SFLDG01135">
    <property type="entry name" value="C1.5.6:_HAD__Beta-PGM__Phospha"/>
    <property type="match status" value="1"/>
</dbReference>
<dbReference type="EMBL" id="CP032627">
    <property type="protein sequence ID" value="AYF99914.1"/>
    <property type="molecule type" value="Genomic_DNA"/>
</dbReference>
<protein>
    <submittedName>
        <fullName evidence="1">HAD family phosphatase</fullName>
    </submittedName>
</protein>
<evidence type="ECO:0000313" key="1">
    <source>
        <dbReference type="EMBL" id="AYF99914.1"/>
    </source>
</evidence>
<dbReference type="AlphaFoldDB" id="A0A387B7Y2"/>
<dbReference type="NCBIfam" id="TIGR01509">
    <property type="entry name" value="HAD-SF-IA-v3"/>
    <property type="match status" value="1"/>
</dbReference>
<dbReference type="OrthoDB" id="9797743at2"/>
<dbReference type="RefSeq" id="WP_120771303.1">
    <property type="nucleotide sequence ID" value="NZ_CP032627.1"/>
</dbReference>
<sequence length="215" mass="24642">MKFKAVIFDMDGVLVDTERYYLQRRADFFGSHHISIDHLTPSDFIGGNMKDIWPRILRDSYDENEARQLQVEYDLYKKNTPMPYKELLFPDVTQILSYLQTQQVKIALASSSAMLDIDLALDIHHLRPYFDVILSGNDFKESKPNPEIYLSAMTKLEVNAHESLIIEDSEKGIQAGKAAGATVWAVKDYRFGMNQARADRFVDTLTEAQKLLTSL</sequence>
<dbReference type="PRINTS" id="PR00413">
    <property type="entry name" value="HADHALOGNASE"/>
</dbReference>
<proteinExistence type="predicted"/>
<keyword evidence="2" id="KW-1185">Reference proteome</keyword>
<dbReference type="KEGG" id="lact:D7I46_01720"/>